<reference evidence="3 4" key="1">
    <citation type="journal article" date="2010" name="DNA Res.">
        <title>Bacterial lifestyle in a deep-sea hydrothermal vent chimney revealed by the genome sequence of the thermophilic bacterium Deferribacter desulfuricans SSM1.</title>
        <authorList>
            <person name="Takaki Y."/>
            <person name="Shimamura S."/>
            <person name="Nakagawa S."/>
            <person name="Fukuhara Y."/>
            <person name="Horikawa H."/>
            <person name="Ankai A."/>
            <person name="Harada T."/>
            <person name="Hosoyama A."/>
            <person name="Oguchi A."/>
            <person name="Fukui S."/>
            <person name="Fujita N."/>
            <person name="Takami H."/>
            <person name="Takai K."/>
        </authorList>
    </citation>
    <scope>NUCLEOTIDE SEQUENCE [LARGE SCALE GENOMIC DNA]</scope>
    <source>
        <strain evidence="4">DSM 14783 / JCM 11476 / NBRC 101012 / SSM1</strain>
    </source>
</reference>
<name>D3PDB7_DEFDS</name>
<organism evidence="3 4">
    <name type="scientific">Deferribacter desulfuricans (strain DSM 14783 / JCM 11476 / NBRC 101012 / SSM1)</name>
    <dbReference type="NCBI Taxonomy" id="639282"/>
    <lineage>
        <taxon>Bacteria</taxon>
        <taxon>Pseudomonadati</taxon>
        <taxon>Deferribacterota</taxon>
        <taxon>Deferribacteres</taxon>
        <taxon>Deferribacterales</taxon>
        <taxon>Deferribacteraceae</taxon>
        <taxon>Deferribacter</taxon>
    </lineage>
</organism>
<dbReference type="InterPro" id="IPR052336">
    <property type="entry name" value="MlaD_Phospholipid_Transporter"/>
</dbReference>
<gene>
    <name evidence="3" type="ordered locus">DEFDS_1121</name>
</gene>
<dbReference type="OrthoDB" id="9788420at2"/>
<dbReference type="AlphaFoldDB" id="D3PDB7"/>
<dbReference type="PANTHER" id="PTHR33371">
    <property type="entry name" value="INTERMEMBRANE PHOSPHOLIPID TRANSPORT SYSTEM BINDING PROTEIN MLAD-RELATED"/>
    <property type="match status" value="1"/>
</dbReference>
<dbReference type="eggNOG" id="COG1463">
    <property type="taxonomic scope" value="Bacteria"/>
</dbReference>
<dbReference type="SUPFAM" id="SSF58104">
    <property type="entry name" value="Methyl-accepting chemotaxis protein (MCP) signaling domain"/>
    <property type="match status" value="1"/>
</dbReference>
<dbReference type="InterPro" id="IPR003399">
    <property type="entry name" value="Mce/MlaD"/>
</dbReference>
<dbReference type="Pfam" id="PF02470">
    <property type="entry name" value="MlaD"/>
    <property type="match status" value="1"/>
</dbReference>
<dbReference type="SUPFAM" id="SSF56925">
    <property type="entry name" value="OMPA-like"/>
    <property type="match status" value="1"/>
</dbReference>
<dbReference type="InterPro" id="IPR011250">
    <property type="entry name" value="OMP/PagP_B-barrel"/>
</dbReference>
<proteinExistence type="predicted"/>
<feature type="transmembrane region" description="Helical" evidence="1">
    <location>
        <begin position="7"/>
        <end position="25"/>
    </location>
</feature>
<keyword evidence="1" id="KW-0472">Membrane</keyword>
<dbReference type="STRING" id="639282.DEFDS_1121"/>
<evidence type="ECO:0000313" key="3">
    <source>
        <dbReference type="EMBL" id="BAI80590.1"/>
    </source>
</evidence>
<evidence type="ECO:0000313" key="4">
    <source>
        <dbReference type="Proteomes" id="UP000001520"/>
    </source>
</evidence>
<dbReference type="HOGENOM" id="CLU_034188_0_0_0"/>
<keyword evidence="1" id="KW-0812">Transmembrane</keyword>
<accession>D3PDB7</accession>
<dbReference type="RefSeq" id="WP_013007837.1">
    <property type="nucleotide sequence ID" value="NC_013939.1"/>
</dbReference>
<dbReference type="PANTHER" id="PTHR33371:SF4">
    <property type="entry name" value="INTERMEMBRANE PHOSPHOLIPID TRANSPORT SYSTEM BINDING PROTEIN MLAD"/>
    <property type="match status" value="1"/>
</dbReference>
<evidence type="ECO:0000259" key="2">
    <source>
        <dbReference type="Pfam" id="PF02470"/>
    </source>
</evidence>
<sequence>MRFTLEAKVGIFVVIGLLLLGYMTTKVEDLKLGKSDGYEIIAYLNDASGLVKDSYVKYRGVEVGKVKDIRLKENHVEVVLLIDKQYKLPSNVAAIVRSSGFLGEKYLELQTVGKETEGYLTTGSEIKNYKSSADFDELQNKFSEIADDIKAITASLKEVIASDNGKADMKMTLQNIRYSTEYIRQMLEENQKRINQIVKNIEAITASIKNVTEANQENVNQLITNLKEVSETLKNQTPQIAKKINNITTNIDDLVGNSKGDLRETISNIKVVTAKLEKTVDNLNDITDKINKGKGTVGTLINDNETAKDVKDTIKGLKNLVTTYDRFKFYLSFSGEKMWDTGESKGYFKLKIQPRKNKYYLLGLATSDQGKSTTTVTDYNYSGNVPYYIDGGTGSGTSYREVKTSRTKDSLTFIAQYVQRFYDQLDLRIGIMESEFGVGADYFPFKDEKLQLSMDAYDFSDSDTDRKPHLKAKLQYNLTKNLFLNVGYDDFLNDDTKSGFIGGGIMFLDEDLKYLFGKIPTSVPGN</sequence>
<dbReference type="EMBL" id="AP011529">
    <property type="protein sequence ID" value="BAI80590.1"/>
    <property type="molecule type" value="Genomic_DNA"/>
</dbReference>
<keyword evidence="1" id="KW-1133">Transmembrane helix</keyword>
<dbReference type="Proteomes" id="UP000001520">
    <property type="component" value="Chromosome"/>
</dbReference>
<dbReference type="Gene3D" id="1.10.287.950">
    <property type="entry name" value="Methyl-accepting chemotaxis protein"/>
    <property type="match status" value="1"/>
</dbReference>
<evidence type="ECO:0000256" key="1">
    <source>
        <dbReference type="SAM" id="Phobius"/>
    </source>
</evidence>
<keyword evidence="4" id="KW-1185">Reference proteome</keyword>
<protein>
    <submittedName>
        <fullName evidence="3">ABC transporter, substrate-binding protein</fullName>
    </submittedName>
</protein>
<feature type="domain" description="Mce/MlaD" evidence="2">
    <location>
        <begin position="36"/>
        <end position="110"/>
    </location>
</feature>
<dbReference type="KEGG" id="ddf:DEFDS_1121"/>